<evidence type="ECO:0000313" key="3">
    <source>
        <dbReference type="Proteomes" id="UP001604277"/>
    </source>
</evidence>
<dbReference type="SUPFAM" id="SSF81383">
    <property type="entry name" value="F-box domain"/>
    <property type="match status" value="1"/>
</dbReference>
<proteinExistence type="predicted"/>
<dbReference type="InterPro" id="IPR032675">
    <property type="entry name" value="LRR_dom_sf"/>
</dbReference>
<dbReference type="InterPro" id="IPR036047">
    <property type="entry name" value="F-box-like_dom_sf"/>
</dbReference>
<reference evidence="3" key="1">
    <citation type="submission" date="2024-07" db="EMBL/GenBank/DDBJ databases">
        <title>Two chromosome-level genome assemblies of Korean endemic species Abeliophyllum distichum and Forsythia ovata (Oleaceae).</title>
        <authorList>
            <person name="Jang H."/>
        </authorList>
    </citation>
    <scope>NUCLEOTIDE SEQUENCE [LARGE SCALE GENOMIC DNA]</scope>
</reference>
<dbReference type="PANTHER" id="PTHR31900:SF32">
    <property type="entry name" value="F-BOX_RNI_FBD-LIKE DOMAIN PROTEIN"/>
    <property type="match status" value="1"/>
</dbReference>
<dbReference type="InterPro" id="IPR006566">
    <property type="entry name" value="FBD"/>
</dbReference>
<evidence type="ECO:0000313" key="2">
    <source>
        <dbReference type="EMBL" id="KAL2503277.1"/>
    </source>
</evidence>
<evidence type="ECO:0000259" key="1">
    <source>
        <dbReference type="PROSITE" id="PS50181"/>
    </source>
</evidence>
<accession>A0ABD1SRD4</accession>
<name>A0ABD1SRD4_9LAMI</name>
<dbReference type="InterPro" id="IPR001810">
    <property type="entry name" value="F-box_dom"/>
</dbReference>
<dbReference type="PROSITE" id="PS50181">
    <property type="entry name" value="FBOX"/>
    <property type="match status" value="1"/>
</dbReference>
<dbReference type="Pfam" id="PF00646">
    <property type="entry name" value="F-box"/>
    <property type="match status" value="1"/>
</dbReference>
<dbReference type="InterPro" id="IPR053781">
    <property type="entry name" value="F-box_AtFBL13-like"/>
</dbReference>
<dbReference type="AlphaFoldDB" id="A0ABD1SRD4"/>
<gene>
    <name evidence="2" type="ORF">Fot_37125</name>
</gene>
<dbReference type="Gene3D" id="3.80.10.10">
    <property type="entry name" value="Ribonuclease Inhibitor"/>
    <property type="match status" value="1"/>
</dbReference>
<organism evidence="2 3">
    <name type="scientific">Forsythia ovata</name>
    <dbReference type="NCBI Taxonomy" id="205694"/>
    <lineage>
        <taxon>Eukaryota</taxon>
        <taxon>Viridiplantae</taxon>
        <taxon>Streptophyta</taxon>
        <taxon>Embryophyta</taxon>
        <taxon>Tracheophyta</taxon>
        <taxon>Spermatophyta</taxon>
        <taxon>Magnoliopsida</taxon>
        <taxon>eudicotyledons</taxon>
        <taxon>Gunneridae</taxon>
        <taxon>Pentapetalae</taxon>
        <taxon>asterids</taxon>
        <taxon>lamiids</taxon>
        <taxon>Lamiales</taxon>
        <taxon>Oleaceae</taxon>
        <taxon>Forsythieae</taxon>
        <taxon>Forsythia</taxon>
    </lineage>
</organism>
<comment type="caution">
    <text evidence="2">The sequence shown here is derived from an EMBL/GenBank/DDBJ whole genome shotgun (WGS) entry which is preliminary data.</text>
</comment>
<dbReference type="Proteomes" id="UP001604277">
    <property type="component" value="Unassembled WGS sequence"/>
</dbReference>
<dbReference type="SMART" id="SM00256">
    <property type="entry name" value="FBOX"/>
    <property type="match status" value="1"/>
</dbReference>
<dbReference type="EMBL" id="JBFOLJ010000010">
    <property type="protein sequence ID" value="KAL2503277.1"/>
    <property type="molecule type" value="Genomic_DNA"/>
</dbReference>
<dbReference type="Pfam" id="PF24758">
    <property type="entry name" value="LRR_At5g56370"/>
    <property type="match status" value="1"/>
</dbReference>
<dbReference type="InterPro" id="IPR055411">
    <property type="entry name" value="LRR_FXL15/At3g58940/PEG3-like"/>
</dbReference>
<dbReference type="CDD" id="cd22160">
    <property type="entry name" value="F-box_AtFBL13-like"/>
    <property type="match status" value="1"/>
</dbReference>
<protein>
    <submittedName>
        <fullName evidence="2">F-box/FBD/LRR-repeat protein</fullName>
    </submittedName>
</protein>
<dbReference type="Gene3D" id="1.20.1280.50">
    <property type="match status" value="1"/>
</dbReference>
<feature type="domain" description="F-box" evidence="1">
    <location>
        <begin position="27"/>
        <end position="75"/>
    </location>
</feature>
<dbReference type="InterPro" id="IPR050232">
    <property type="entry name" value="FBL13/AtMIF1-like"/>
</dbReference>
<dbReference type="PANTHER" id="PTHR31900">
    <property type="entry name" value="F-BOX/RNI SUPERFAMILY PROTEIN-RELATED"/>
    <property type="match status" value="1"/>
</dbReference>
<sequence length="486" mass="55824">MAGEFHTSRKQYVQASSSNLHAVAESADRLSRLPQEIQRHILTFLPTIDATRTSVLSRSWRTTCHSLPKLVFDYNEFPDMESRQDAFVNFINQMLARHDESDVHVFEFSLSPSHQYYVPIKNDWIVFAILHNVQKLVLYGSIDELQKLPDCLFVCKSLVKLELALVNEILVWPENFELPNLRKLSLKFLKLSEQGLRQDLFSSLPALEKLSIFFCNVNSFKVLSVSVARLKTFIMCNCPGMDGCSISIQAPYLTNFIYVGGVRRCYDFNIPPHTSKFVANAEVPYVMNIRSIEEFSQSVIKITRELFKATHLVFNHRLVQALSMARDLPRRFASNVFYNMEFLKINLRPIKHYIETAMVVICRCPNLAVLRLTIVRSEGQIHEKPDLELNLVNADADGPFHSLIYIVIENFGGNESEMELVKYLLANAHTLFRMRIAMDMSMIKNELQLKISKILEFEKASRIAQLSRQPQAVVTSNSFAEEGKPF</sequence>
<dbReference type="Pfam" id="PF08387">
    <property type="entry name" value="FBD"/>
    <property type="match status" value="1"/>
</dbReference>
<dbReference type="SUPFAM" id="SSF52058">
    <property type="entry name" value="L domain-like"/>
    <property type="match status" value="1"/>
</dbReference>
<keyword evidence="3" id="KW-1185">Reference proteome</keyword>